<dbReference type="STRING" id="30019.A0A0M4EAV8"/>
<keyword evidence="1" id="KW-0175">Coiled coil</keyword>
<evidence type="ECO:0000256" key="1">
    <source>
        <dbReference type="SAM" id="Coils"/>
    </source>
</evidence>
<proteinExistence type="predicted"/>
<protein>
    <submittedName>
        <fullName evidence="2">CG31910</fullName>
    </submittedName>
</protein>
<organism evidence="2 3">
    <name type="scientific">Drosophila busckii</name>
    <name type="common">Fruit fly</name>
    <dbReference type="NCBI Taxonomy" id="30019"/>
    <lineage>
        <taxon>Eukaryota</taxon>
        <taxon>Metazoa</taxon>
        <taxon>Ecdysozoa</taxon>
        <taxon>Arthropoda</taxon>
        <taxon>Hexapoda</taxon>
        <taxon>Insecta</taxon>
        <taxon>Pterygota</taxon>
        <taxon>Neoptera</taxon>
        <taxon>Endopterygota</taxon>
        <taxon>Diptera</taxon>
        <taxon>Brachycera</taxon>
        <taxon>Muscomorpha</taxon>
        <taxon>Ephydroidea</taxon>
        <taxon>Drosophilidae</taxon>
        <taxon>Drosophila</taxon>
    </lineage>
</organism>
<name>A0A0M4EAV8_DROBS</name>
<dbReference type="OrthoDB" id="8056520at2759"/>
<dbReference type="Proteomes" id="UP000494163">
    <property type="component" value="Chromosome 2L"/>
</dbReference>
<keyword evidence="3" id="KW-1185">Reference proteome</keyword>
<sequence>MAAEQEPHLTPQLQEHYEKEAEILMLLVDLEQRYQEFYKLYQCEVEGQKIIIERLWKLTQRYLILISCVPGCRYPEVYTLSAEEAIINEYEEKLETIRHSNNEMKNALMELNNHCKHFYNVYGELNKSLETPFIMGDKHHRSIRYHKIMTVDIFNYLYAAVLKMKCYMHQLDPINLDSVEDYRELLNKDSEREEFKEYLENNYIFCKCLKPAPTCPIEKLKCLHQNIQSLRYVSRV</sequence>
<evidence type="ECO:0000313" key="2">
    <source>
        <dbReference type="EMBL" id="ALC38435.1"/>
    </source>
</evidence>
<accession>A0A0M4EAV8</accession>
<feature type="coiled-coil region" evidence="1">
    <location>
        <begin position="80"/>
        <end position="114"/>
    </location>
</feature>
<dbReference type="AlphaFoldDB" id="A0A0M4EAV8"/>
<reference evidence="2 3" key="1">
    <citation type="submission" date="2015-08" db="EMBL/GenBank/DDBJ databases">
        <title>Ancestral chromatin configuration constrains chromatin evolution on differentiating sex chromosomes in Drosophila.</title>
        <authorList>
            <person name="Zhou Q."/>
            <person name="Bachtrog D."/>
        </authorList>
    </citation>
    <scope>NUCLEOTIDE SEQUENCE [LARGE SCALE GENOMIC DNA]</scope>
    <source>
        <tissue evidence="2">Whole larvae</tissue>
    </source>
</reference>
<dbReference type="EMBL" id="CP012523">
    <property type="protein sequence ID" value="ALC38435.1"/>
    <property type="molecule type" value="Genomic_DNA"/>
</dbReference>
<gene>
    <name evidence="2" type="ORF">Dbus_chr2Lg520</name>
</gene>
<dbReference type="OMA" id="CYMHQLD"/>
<dbReference type="SMR" id="A0A0M4EAV8"/>
<evidence type="ECO:0000313" key="3">
    <source>
        <dbReference type="Proteomes" id="UP000494163"/>
    </source>
</evidence>